<reference evidence="1 2" key="1">
    <citation type="submission" date="2019-04" db="EMBL/GenBank/DDBJ databases">
        <title>Bacillus sediminilitoris sp. nov., isolated from a tidal flat sediment on the East China Sea.</title>
        <authorList>
            <person name="Wei Y."/>
            <person name="Mao H."/>
            <person name="Fang J."/>
        </authorList>
    </citation>
    <scope>NUCLEOTIDE SEQUENCE [LARGE SCALE GENOMIC DNA]</scope>
    <source>
        <strain evidence="1 2">DSL-17</strain>
    </source>
</reference>
<evidence type="ECO:0000313" key="2">
    <source>
        <dbReference type="Proteomes" id="UP000310334"/>
    </source>
</evidence>
<gene>
    <name evidence="1" type="ORF">E6W99_19380</name>
</gene>
<evidence type="ECO:0000313" key="1">
    <source>
        <dbReference type="EMBL" id="THF77159.1"/>
    </source>
</evidence>
<dbReference type="OrthoDB" id="2875695at2"/>
<dbReference type="Proteomes" id="UP000310334">
    <property type="component" value="Unassembled WGS sequence"/>
</dbReference>
<dbReference type="AlphaFoldDB" id="A0A4S4BSE8"/>
<dbReference type="RefSeq" id="WP_136356888.1">
    <property type="nucleotide sequence ID" value="NZ_CP046266.1"/>
</dbReference>
<sequence>MSSIKGKLDLLRNDIKEMGGIIDLDWCGELFYPYYEHFNDDNLRYRGGSLIAFWGLLLEWEDGSGFPFYTGVEEYDCHHFDKNLEEFLKYASDIKIQYPNIFLAIIDSLRFLDENEDFENEFPNISSDLFSTIRDKLLQTDVQKLSDIYQLALQEAGLSF</sequence>
<dbReference type="EMBL" id="SSNT01000016">
    <property type="protein sequence ID" value="THF77159.1"/>
    <property type="molecule type" value="Genomic_DNA"/>
</dbReference>
<proteinExistence type="predicted"/>
<protein>
    <submittedName>
        <fullName evidence="1">Uncharacterized protein</fullName>
    </submittedName>
</protein>
<accession>A0A4S4BSE8</accession>
<name>A0A4S4BSE8_9BACI</name>
<comment type="caution">
    <text evidence="1">The sequence shown here is derived from an EMBL/GenBank/DDBJ whole genome shotgun (WGS) entry which is preliminary data.</text>
</comment>
<keyword evidence="2" id="KW-1185">Reference proteome</keyword>
<organism evidence="1 2">
    <name type="scientific">Metabacillus sediminilitoris</name>
    <dbReference type="NCBI Taxonomy" id="2567941"/>
    <lineage>
        <taxon>Bacteria</taxon>
        <taxon>Bacillati</taxon>
        <taxon>Bacillota</taxon>
        <taxon>Bacilli</taxon>
        <taxon>Bacillales</taxon>
        <taxon>Bacillaceae</taxon>
        <taxon>Metabacillus</taxon>
    </lineage>
</organism>